<dbReference type="SUPFAM" id="SSF54695">
    <property type="entry name" value="POZ domain"/>
    <property type="match status" value="1"/>
</dbReference>
<evidence type="ECO:0000313" key="4">
    <source>
        <dbReference type="Proteomes" id="UP000008068"/>
    </source>
</evidence>
<dbReference type="CDD" id="cd01165">
    <property type="entry name" value="BTB_POZ"/>
    <property type="match status" value="1"/>
</dbReference>
<evidence type="ECO:0000256" key="1">
    <source>
        <dbReference type="SAM" id="MobiDB-lite"/>
    </source>
</evidence>
<dbReference type="PROSITE" id="PS50097">
    <property type="entry name" value="BTB"/>
    <property type="match status" value="1"/>
</dbReference>
<dbReference type="PANTHER" id="PTHR22743">
    <property type="entry name" value="MEPRIN/TRAF-LIKE MATH FAMILY-C.ELEGANS"/>
    <property type="match status" value="1"/>
</dbReference>
<dbReference type="InParanoid" id="G0MUW7"/>
<dbReference type="Pfam" id="PF00651">
    <property type="entry name" value="BTB"/>
    <property type="match status" value="1"/>
</dbReference>
<evidence type="ECO:0000259" key="2">
    <source>
        <dbReference type="PROSITE" id="PS50097"/>
    </source>
</evidence>
<dbReference type="InterPro" id="IPR011333">
    <property type="entry name" value="SKP1/BTB/POZ_sf"/>
</dbReference>
<dbReference type="HOGENOM" id="CLU_036654_1_0_1"/>
<dbReference type="SMART" id="SM00225">
    <property type="entry name" value="BTB"/>
    <property type="match status" value="1"/>
</dbReference>
<protein>
    <recommendedName>
        <fullName evidence="2">BTB domain-containing protein</fullName>
    </recommendedName>
</protein>
<sequence length="206" mass="23739">MQRQRVKSEDDDQPPPAKKLRYFNDPTQSRANRWDRIVIVEGQKFHVIAAHLAQHSDMFDGLFFGAFAEKDQKEVTLNDPVITAEDFQYFLEATNGELTINDSNVNSVMHLADIWGATTVRKQCEKFLMMETKKATKEKLEIAKQYGMDELVKKAVSEIKSMKEIIELVPDRKSLELLEKPMLEMLLTQALRFPFPGCVLSNELMK</sequence>
<evidence type="ECO:0000313" key="3">
    <source>
        <dbReference type="EMBL" id="EGT44470.1"/>
    </source>
</evidence>
<feature type="domain" description="BTB" evidence="2">
    <location>
        <begin position="34"/>
        <end position="92"/>
    </location>
</feature>
<dbReference type="EMBL" id="GL379813">
    <property type="protein sequence ID" value="EGT44470.1"/>
    <property type="molecule type" value="Genomic_DNA"/>
</dbReference>
<feature type="region of interest" description="Disordered" evidence="1">
    <location>
        <begin position="1"/>
        <end position="25"/>
    </location>
</feature>
<organism evidence="4">
    <name type="scientific">Caenorhabditis brenneri</name>
    <name type="common">Nematode worm</name>
    <dbReference type="NCBI Taxonomy" id="135651"/>
    <lineage>
        <taxon>Eukaryota</taxon>
        <taxon>Metazoa</taxon>
        <taxon>Ecdysozoa</taxon>
        <taxon>Nematoda</taxon>
        <taxon>Chromadorea</taxon>
        <taxon>Rhabditida</taxon>
        <taxon>Rhabditina</taxon>
        <taxon>Rhabditomorpha</taxon>
        <taxon>Rhabditoidea</taxon>
        <taxon>Rhabditidae</taxon>
        <taxon>Peloderinae</taxon>
        <taxon>Caenorhabditis</taxon>
    </lineage>
</organism>
<dbReference type="OMA" id="WDRIVIV"/>
<dbReference type="Proteomes" id="UP000008068">
    <property type="component" value="Unassembled WGS sequence"/>
</dbReference>
<dbReference type="STRING" id="135651.G0MUW7"/>
<dbReference type="PANTHER" id="PTHR22743:SF165">
    <property type="entry name" value="BTB AND MATH DOMAIN CONTAINING-RELATED"/>
    <property type="match status" value="1"/>
</dbReference>
<dbReference type="Gene3D" id="3.30.710.10">
    <property type="entry name" value="Potassium Channel Kv1.1, Chain A"/>
    <property type="match status" value="1"/>
</dbReference>
<reference evidence="4" key="1">
    <citation type="submission" date="2011-07" db="EMBL/GenBank/DDBJ databases">
        <authorList>
            <consortium name="Caenorhabditis brenneri Sequencing and Analysis Consortium"/>
            <person name="Wilson R.K."/>
        </authorList>
    </citation>
    <scope>NUCLEOTIDE SEQUENCE [LARGE SCALE GENOMIC DNA]</scope>
    <source>
        <strain evidence="4">PB2801</strain>
    </source>
</reference>
<keyword evidence="4" id="KW-1185">Reference proteome</keyword>
<accession>G0MUW7</accession>
<name>G0MUW7_CAEBE</name>
<dbReference type="AlphaFoldDB" id="G0MUW7"/>
<dbReference type="OrthoDB" id="5866811at2759"/>
<dbReference type="InterPro" id="IPR000210">
    <property type="entry name" value="BTB/POZ_dom"/>
</dbReference>
<gene>
    <name evidence="3" type="ORF">CAEBREN_08727</name>
</gene>
<proteinExistence type="predicted"/>
<dbReference type="eggNOG" id="ENOG502TEZ4">
    <property type="taxonomic scope" value="Eukaryota"/>
</dbReference>
<dbReference type="InterPro" id="IPR052664">
    <property type="entry name" value="BTB-MATH_domain_protein"/>
</dbReference>